<dbReference type="RefSeq" id="WP_014904533.1">
    <property type="nucleotide sequence ID" value="NC_018515.1"/>
</dbReference>
<evidence type="ECO:0000313" key="2">
    <source>
        <dbReference type="EMBL" id="AFQ45624.1"/>
    </source>
</evidence>
<evidence type="ECO:0000313" key="3">
    <source>
        <dbReference type="Proteomes" id="UP000005262"/>
    </source>
</evidence>
<accession>J7IZR9</accession>
<dbReference type="STRING" id="768704.Desmer_3788"/>
<dbReference type="HOGENOM" id="CLU_100523_0_0_9"/>
<dbReference type="eggNOG" id="ENOG5033J3I">
    <property type="taxonomic scope" value="Bacteria"/>
</dbReference>
<protein>
    <submittedName>
        <fullName evidence="2">Uncharacterized protein</fullName>
    </submittedName>
</protein>
<reference evidence="2 3" key="1">
    <citation type="journal article" date="2012" name="J. Bacteriol.">
        <title>Complete genome sequences of Desulfosporosinus orientis DSM765T, Desulfosporosinus youngiae DSM17734T, Desulfosporosinus meridiei DSM13257T, and Desulfosporosinus acidiphilus DSM22704T.</title>
        <authorList>
            <person name="Pester M."/>
            <person name="Brambilla E."/>
            <person name="Alazard D."/>
            <person name="Rattei T."/>
            <person name="Weinmaier T."/>
            <person name="Han J."/>
            <person name="Lucas S."/>
            <person name="Lapidus A."/>
            <person name="Cheng J.F."/>
            <person name="Goodwin L."/>
            <person name="Pitluck S."/>
            <person name="Peters L."/>
            <person name="Ovchinnikova G."/>
            <person name="Teshima H."/>
            <person name="Detter J.C."/>
            <person name="Han C.S."/>
            <person name="Tapia R."/>
            <person name="Land M.L."/>
            <person name="Hauser L."/>
            <person name="Kyrpides N.C."/>
            <person name="Ivanova N.N."/>
            <person name="Pagani I."/>
            <person name="Huntmann M."/>
            <person name="Wei C.L."/>
            <person name="Davenport K.W."/>
            <person name="Daligault H."/>
            <person name="Chain P.S."/>
            <person name="Chen A."/>
            <person name="Mavromatis K."/>
            <person name="Markowitz V."/>
            <person name="Szeto E."/>
            <person name="Mikhailova N."/>
            <person name="Pati A."/>
            <person name="Wagner M."/>
            <person name="Woyke T."/>
            <person name="Ollivier B."/>
            <person name="Klenk H.P."/>
            <person name="Spring S."/>
            <person name="Loy A."/>
        </authorList>
    </citation>
    <scope>NUCLEOTIDE SEQUENCE [LARGE SCALE GENOMIC DNA]</scope>
    <source>
        <strain evidence="3">ATCC BAA-275 / DSM 13257 / NCIMB 13706 / S10</strain>
    </source>
</reference>
<reference evidence="3" key="2">
    <citation type="submission" date="2012-08" db="EMBL/GenBank/DDBJ databases">
        <title>Finished genome of Desulfosporosinus meridiei DSM 13257.</title>
        <authorList>
            <person name="Huntemann M."/>
            <person name="Wei C.-L."/>
            <person name="Han J."/>
            <person name="Detter J.C."/>
            <person name="Han C."/>
            <person name="Davenport K."/>
            <person name="Daligault H."/>
            <person name="Erkkila T."/>
            <person name="Gu W."/>
            <person name="Munk A.C.C."/>
            <person name="Teshima H."/>
            <person name="Xu Y."/>
            <person name="Chain P."/>
            <person name="Tapia R."/>
            <person name="Chen A."/>
            <person name="Krypides N."/>
            <person name="Mavromatis K."/>
            <person name="Markowitz V."/>
            <person name="Szeto E."/>
            <person name="Ivanova N."/>
            <person name="Mikhailova N."/>
            <person name="Ovchinnikova G."/>
            <person name="Pagani I."/>
            <person name="Pati A."/>
            <person name="Goodwin L."/>
            <person name="Peters L."/>
            <person name="Pitluck S."/>
            <person name="Woyke T."/>
            <person name="Pester M."/>
            <person name="Spring S."/>
            <person name="Ollivier B."/>
            <person name="Rattei T."/>
            <person name="Klenk H.-P."/>
            <person name="Wagner M."/>
            <person name="Loy A."/>
        </authorList>
    </citation>
    <scope>NUCLEOTIDE SEQUENCE [LARGE SCALE GENOMIC DNA]</scope>
    <source>
        <strain evidence="3">ATCC BAA-275 / DSM 13257 / NCIMB 13706 / S10</strain>
    </source>
</reference>
<keyword evidence="3" id="KW-1185">Reference proteome</keyword>
<dbReference type="OrthoDB" id="1796004at2"/>
<organism evidence="2 3">
    <name type="scientific">Desulfosporosinus meridiei (strain ATCC BAA-275 / DSM 13257 / KCTC 12902 / NCIMB 13706 / S10)</name>
    <dbReference type="NCBI Taxonomy" id="768704"/>
    <lineage>
        <taxon>Bacteria</taxon>
        <taxon>Bacillati</taxon>
        <taxon>Bacillota</taxon>
        <taxon>Clostridia</taxon>
        <taxon>Eubacteriales</taxon>
        <taxon>Desulfitobacteriaceae</taxon>
        <taxon>Desulfosporosinus</taxon>
    </lineage>
</organism>
<dbReference type="AlphaFoldDB" id="J7IZR9"/>
<keyword evidence="1" id="KW-1133">Transmembrane helix</keyword>
<sequence>MNAMISLLLIFLIGIVIVFFLTAVRAKLFTLLSWKVTLPLAGLYLGILMMLVPILYMLPENGLIKNNETKNQVVATSQNLISDLYNKRVPSERDLSKLEGIYKNSSNTFNADSNHLFVNIQANTGSRHVFIERKAVDDGKIDVSSYATAQYAGNVNFTKLISPPTFTLQNGTLSLIPPGHQILNFKQLNADFTINQFSNRNYAIHEMSTNFGEQIVYIRVPQSLVINNGQYTDQIQMVDPVVEF</sequence>
<evidence type="ECO:0000256" key="1">
    <source>
        <dbReference type="SAM" id="Phobius"/>
    </source>
</evidence>
<keyword evidence="1" id="KW-0812">Transmembrane</keyword>
<proteinExistence type="predicted"/>
<dbReference type="KEGG" id="dmi:Desmer_3788"/>
<dbReference type="EMBL" id="CP003629">
    <property type="protein sequence ID" value="AFQ45624.1"/>
    <property type="molecule type" value="Genomic_DNA"/>
</dbReference>
<name>J7IZR9_DESMD</name>
<gene>
    <name evidence="2" type="ordered locus">Desmer_3788</name>
</gene>
<keyword evidence="1" id="KW-0472">Membrane</keyword>
<dbReference type="Proteomes" id="UP000005262">
    <property type="component" value="Chromosome"/>
</dbReference>
<feature type="transmembrane region" description="Helical" evidence="1">
    <location>
        <begin position="36"/>
        <end position="58"/>
    </location>
</feature>